<feature type="transmembrane region" description="Helical" evidence="1">
    <location>
        <begin position="351"/>
        <end position="370"/>
    </location>
</feature>
<dbReference type="EMBL" id="JAKEVZ010000006">
    <property type="protein sequence ID" value="MCF1751366.1"/>
    <property type="molecule type" value="Genomic_DNA"/>
</dbReference>
<evidence type="ECO:0000259" key="2">
    <source>
        <dbReference type="PROSITE" id="PS50011"/>
    </source>
</evidence>
<keyword evidence="1" id="KW-1133">Transmembrane helix</keyword>
<dbReference type="Pfam" id="PF00069">
    <property type="entry name" value="Pkinase"/>
    <property type="match status" value="1"/>
</dbReference>
<dbReference type="SUPFAM" id="SSF56112">
    <property type="entry name" value="Protein kinase-like (PK-like)"/>
    <property type="match status" value="1"/>
</dbReference>
<evidence type="ECO:0000313" key="4">
    <source>
        <dbReference type="Proteomes" id="UP001201449"/>
    </source>
</evidence>
<protein>
    <recommendedName>
        <fullName evidence="2">Protein kinase domain-containing protein</fullName>
    </recommendedName>
</protein>
<keyword evidence="1" id="KW-0812">Transmembrane</keyword>
<gene>
    <name evidence="3" type="ORF">L0U89_09825</name>
</gene>
<dbReference type="InterPro" id="IPR011009">
    <property type="entry name" value="Kinase-like_dom_sf"/>
</dbReference>
<reference evidence="3 4" key="1">
    <citation type="submission" date="2022-01" db="EMBL/GenBank/DDBJ databases">
        <title>Mariniradius saccharolyticus sp. nov., isolated from sediment of a river.</title>
        <authorList>
            <person name="Liu H."/>
        </authorList>
    </citation>
    <scope>NUCLEOTIDE SEQUENCE [LARGE SCALE GENOMIC DNA]</scope>
    <source>
        <strain evidence="3 4">RY-2</strain>
    </source>
</reference>
<dbReference type="RefSeq" id="WP_234861357.1">
    <property type="nucleotide sequence ID" value="NZ_JAKEVZ010000006.1"/>
</dbReference>
<dbReference type="Gene3D" id="1.10.510.10">
    <property type="entry name" value="Transferase(Phosphotransferase) domain 1"/>
    <property type="match status" value="1"/>
</dbReference>
<proteinExistence type="predicted"/>
<keyword evidence="1" id="KW-0472">Membrane</keyword>
<dbReference type="Proteomes" id="UP001201449">
    <property type="component" value="Unassembled WGS sequence"/>
</dbReference>
<name>A0ABS9BUR3_9BACT</name>
<keyword evidence="4" id="KW-1185">Reference proteome</keyword>
<evidence type="ECO:0000313" key="3">
    <source>
        <dbReference type="EMBL" id="MCF1751366.1"/>
    </source>
</evidence>
<sequence length="558" mass="63967">MKIYFSQYQDKSREGKLNFLIRNRPSQNRFSSDFKICWVEDVIYLNGKFVGFIMPLAFPDSIQLYEICTNKIKQGINKVFHEKFDRKKPSSLENRLKLCVNIAIAIHCIHETGTYVFVDLKPQNVLIDPNGRVSIVDLDSLQVSKNSNIIHHGHVATPEYTPFEGSSLNPSINYIPPTWDYFSMAVIFYEIIFGLHPYVATSLKPYEKLTTIQEAIKNGLFVFGLKSQYLKAPEQHDNFKLLPSNIQKYFIDAFDKGNTSPLLRPSAQDWGKVLAEEVANETDKVNIKCPVCGNDTNFSRHRSVQINCIGCNSVLDIRKGNVFGYTKEKIVYQDRTVYKDKEVVKTKGSTLWKIISAVVIFILFFVYLNLSDNINTLKYEIATIQNLKEDELATLRTENSNLVIENGKLKTEVNDLKDEIRKENSYGRSSYFSSLISVDMLAIFDEEGRNYNLLVPAKGDVTYIYPVLEISYPKNFSFPKEVDVSVKFIYPDGSLSRGTGSSATYTYTDRIEINGADSRIRLSRWGKKTRGDYTIFGDYKIEIWINNQLKASTKFTIF</sequence>
<dbReference type="PROSITE" id="PS50011">
    <property type="entry name" value="PROTEIN_KINASE_DOM"/>
    <property type="match status" value="1"/>
</dbReference>
<organism evidence="3 4">
    <name type="scientific">Mariniradius sediminis</name>
    <dbReference type="NCBI Taxonomy" id="2909237"/>
    <lineage>
        <taxon>Bacteria</taxon>
        <taxon>Pseudomonadati</taxon>
        <taxon>Bacteroidota</taxon>
        <taxon>Cytophagia</taxon>
        <taxon>Cytophagales</taxon>
        <taxon>Cyclobacteriaceae</taxon>
        <taxon>Mariniradius</taxon>
    </lineage>
</organism>
<accession>A0ABS9BUR3</accession>
<evidence type="ECO:0000256" key="1">
    <source>
        <dbReference type="SAM" id="Phobius"/>
    </source>
</evidence>
<feature type="domain" description="Protein kinase" evidence="2">
    <location>
        <begin position="1"/>
        <end position="279"/>
    </location>
</feature>
<dbReference type="InterPro" id="IPR000719">
    <property type="entry name" value="Prot_kinase_dom"/>
</dbReference>
<comment type="caution">
    <text evidence="3">The sequence shown here is derived from an EMBL/GenBank/DDBJ whole genome shotgun (WGS) entry which is preliminary data.</text>
</comment>